<feature type="compositionally biased region" description="Gly residues" evidence="1">
    <location>
        <begin position="552"/>
        <end position="572"/>
    </location>
</feature>
<evidence type="ECO:0000256" key="2">
    <source>
        <dbReference type="SAM" id="Phobius"/>
    </source>
</evidence>
<reference evidence="6 7" key="1">
    <citation type="submission" date="2020-08" db="EMBL/GenBank/DDBJ databases">
        <title>Genomic Encyclopedia of Type Strains, Phase IV (KMG-IV): sequencing the most valuable type-strain genomes for metagenomic binning, comparative biology and taxonomic classification.</title>
        <authorList>
            <person name="Goeker M."/>
        </authorList>
    </citation>
    <scope>NUCLEOTIDE SEQUENCE [LARGE SCALE GENOMIC DNA]</scope>
    <source>
        <strain evidence="6 7">DSM 25897</strain>
    </source>
</reference>
<dbReference type="RefSeq" id="WP_183948456.1">
    <property type="nucleotide sequence ID" value="NZ_JACHHX010000010.1"/>
</dbReference>
<feature type="transmembrane region" description="Helical" evidence="2">
    <location>
        <begin position="380"/>
        <end position="405"/>
    </location>
</feature>
<dbReference type="Proteomes" id="UP000519004">
    <property type="component" value="Unassembled WGS sequence"/>
</dbReference>
<dbReference type="InterPro" id="IPR048389">
    <property type="entry name" value="YciQ-like_C"/>
</dbReference>
<dbReference type="Pfam" id="PF20990">
    <property type="entry name" value="DUF2207_C"/>
    <property type="match status" value="1"/>
</dbReference>
<feature type="domain" description="DUF2207" evidence="4">
    <location>
        <begin position="21"/>
        <end position="212"/>
    </location>
</feature>
<evidence type="ECO:0000256" key="3">
    <source>
        <dbReference type="SAM" id="SignalP"/>
    </source>
</evidence>
<evidence type="ECO:0000313" key="6">
    <source>
        <dbReference type="EMBL" id="MBB5015786.1"/>
    </source>
</evidence>
<keyword evidence="2" id="KW-0812">Transmembrane</keyword>
<dbReference type="Pfam" id="PF09972">
    <property type="entry name" value="DUF2207"/>
    <property type="match status" value="1"/>
</dbReference>
<keyword evidence="2" id="KW-0472">Membrane</keyword>
<feature type="transmembrane region" description="Helical" evidence="2">
    <location>
        <begin position="411"/>
        <end position="432"/>
    </location>
</feature>
<dbReference type="PROSITE" id="PS00430">
    <property type="entry name" value="TONB_DEPENDENT_REC_1"/>
    <property type="match status" value="1"/>
</dbReference>
<protein>
    <submittedName>
        <fullName evidence="6">Putative membrane protein YgcG</fullName>
    </submittedName>
</protein>
<evidence type="ECO:0000256" key="1">
    <source>
        <dbReference type="SAM" id="MobiDB-lite"/>
    </source>
</evidence>
<proteinExistence type="predicted"/>
<sequence>MSRWPILLALLCALPVAAQERILSFHSDIRIQPDGAMEVSETIVVRAEGRSIRRGIYRDFPTRYRDRFGNRVVVDFEPLEVLRDGQPEPWFTERLGNGVRLNTGSDEFLPVPADITYTLRYRTTRQLGFFAGHDELYWNVNGNGWDLAIERLSAEVRLPVAVPAAQLDAEAYTGVDRARGRDYVVEVGDGVARWRATRPLGAREGLTLVLAFPKGVVSAPTRSQRLYWLLYDNRGVLVALAGFVLLLAFYLWRWHHHGRDPAPGPVFPQYAPPEGKTPGGLRFLRRMAYDDRCFAADLVDMAVRGYLRIERDKGMLTDRWRLTRLPGADAAVLGDSQRAIAARLFRKGDTVELASGNASEIGSARGEQIKALMRHYKPHYFVGNGGTLLTGLLFSVAYGIAALAIARGDGIAAIAVLLGLSVAAHAVFTWLMRAPTAEGRRLLDRVEGLRLYLGVAERDELKALSGPGEPPRLDAARYEALLPYALALDVEEAWTRKFTHAVGAAAAATAAAGIGWYRGPGGLADLGSLSRDLGRGLSRQISSSATPPGSSSGSGGGGFSGGGGGGGGGGGR</sequence>
<dbReference type="InterPro" id="IPR018702">
    <property type="entry name" value="DUF2207"/>
</dbReference>
<feature type="chain" id="PRO_5031366779" evidence="3">
    <location>
        <begin position="19"/>
        <end position="572"/>
    </location>
</feature>
<keyword evidence="3" id="KW-0732">Signal</keyword>
<accession>A0A7W7Y0F3</accession>
<feature type="signal peptide" evidence="3">
    <location>
        <begin position="1"/>
        <end position="18"/>
    </location>
</feature>
<comment type="caution">
    <text evidence="6">The sequence shown here is derived from an EMBL/GenBank/DDBJ whole genome shotgun (WGS) entry which is preliminary data.</text>
</comment>
<keyword evidence="7" id="KW-1185">Reference proteome</keyword>
<dbReference type="InterPro" id="IPR010916">
    <property type="entry name" value="TonB_box_CS"/>
</dbReference>
<dbReference type="EMBL" id="JACHHX010000010">
    <property type="protein sequence ID" value="MBB5015786.1"/>
    <property type="molecule type" value="Genomic_DNA"/>
</dbReference>
<evidence type="ECO:0000313" key="7">
    <source>
        <dbReference type="Proteomes" id="UP000519004"/>
    </source>
</evidence>
<organism evidence="6 7">
    <name type="scientific">Rehaibacterium terrae</name>
    <dbReference type="NCBI Taxonomy" id="1341696"/>
    <lineage>
        <taxon>Bacteria</taxon>
        <taxon>Pseudomonadati</taxon>
        <taxon>Pseudomonadota</taxon>
        <taxon>Gammaproteobacteria</taxon>
        <taxon>Lysobacterales</taxon>
        <taxon>Lysobacteraceae</taxon>
        <taxon>Rehaibacterium</taxon>
    </lineage>
</organism>
<evidence type="ECO:0000259" key="4">
    <source>
        <dbReference type="Pfam" id="PF09972"/>
    </source>
</evidence>
<dbReference type="AlphaFoldDB" id="A0A7W7Y0F3"/>
<feature type="domain" description="Predicted membrane protein YciQ-like C-terminal" evidence="5">
    <location>
        <begin position="268"/>
        <end position="498"/>
    </location>
</feature>
<feature type="transmembrane region" description="Helical" evidence="2">
    <location>
        <begin position="235"/>
        <end position="252"/>
    </location>
</feature>
<keyword evidence="2" id="KW-1133">Transmembrane helix</keyword>
<gene>
    <name evidence="6" type="ORF">HNQ58_001694</name>
</gene>
<evidence type="ECO:0000259" key="5">
    <source>
        <dbReference type="Pfam" id="PF20990"/>
    </source>
</evidence>
<name>A0A7W7Y0F3_9GAMM</name>
<feature type="region of interest" description="Disordered" evidence="1">
    <location>
        <begin position="539"/>
        <end position="572"/>
    </location>
</feature>